<dbReference type="EMBL" id="JBHSED010000058">
    <property type="protein sequence ID" value="MFC4306154.1"/>
    <property type="molecule type" value="Genomic_DNA"/>
</dbReference>
<dbReference type="PANTHER" id="PTHR43649:SF33">
    <property type="entry name" value="POLYGALACTURONAN_RHAMNOGALACTURONAN-BINDING PROTEIN YTCQ"/>
    <property type="match status" value="1"/>
</dbReference>
<protein>
    <submittedName>
        <fullName evidence="7">Extracellular solute-binding protein</fullName>
    </submittedName>
</protein>
<keyword evidence="4" id="KW-0564">Palmitate</keyword>
<dbReference type="InterPro" id="IPR006059">
    <property type="entry name" value="SBP"/>
</dbReference>
<name>A0ABV8SF07_9BACL</name>
<comment type="caution">
    <text evidence="7">The sequence shown here is derived from an EMBL/GenBank/DDBJ whole genome shotgun (WGS) entry which is preliminary data.</text>
</comment>
<reference evidence="8" key="1">
    <citation type="journal article" date="2019" name="Int. J. Syst. Evol. Microbiol.">
        <title>The Global Catalogue of Microorganisms (GCM) 10K type strain sequencing project: providing services to taxonomists for standard genome sequencing and annotation.</title>
        <authorList>
            <consortium name="The Broad Institute Genomics Platform"/>
            <consortium name="The Broad Institute Genome Sequencing Center for Infectious Disease"/>
            <person name="Wu L."/>
            <person name="Ma J."/>
        </authorList>
    </citation>
    <scope>NUCLEOTIDE SEQUENCE [LARGE SCALE GENOMIC DNA]</scope>
    <source>
        <strain evidence="8">CGMCC 4.1641</strain>
    </source>
</reference>
<dbReference type="InterPro" id="IPR050490">
    <property type="entry name" value="Bact_solute-bd_prot1"/>
</dbReference>
<evidence type="ECO:0000256" key="4">
    <source>
        <dbReference type="ARBA" id="ARBA00023139"/>
    </source>
</evidence>
<proteinExistence type="predicted"/>
<keyword evidence="1" id="KW-1003">Cell membrane</keyword>
<keyword evidence="3" id="KW-0472">Membrane</keyword>
<organism evidence="7 8">
    <name type="scientific">Cohnella boryungensis</name>
    <dbReference type="NCBI Taxonomy" id="768479"/>
    <lineage>
        <taxon>Bacteria</taxon>
        <taxon>Bacillati</taxon>
        <taxon>Bacillota</taxon>
        <taxon>Bacilli</taxon>
        <taxon>Bacillales</taxon>
        <taxon>Paenibacillaceae</taxon>
        <taxon>Cohnella</taxon>
    </lineage>
</organism>
<sequence>MKRMYLAVGVLSVLIGLLALALRLLLSGVASGLETQEPARPDASSKMSITMMPISWEGGLRWREDHPIIKYLNDKFNIDLQLQWTDGESYKEKLSVMAAAGQLPDMFQVEPEMFVNWQHKGVFLDLAADMQTYPHLKSAFSSDSWELLNPSGKLYGIPVSNTAYRDSYQIRADWLDKVGIPIPAVDDFTLDDFYRIVQAFALEDPDDDGLNNTFGLSITNLLSGSAPSNSGQLRAAFGLANEWKLIDGQLVSQYIQTEEMKQFLSYLRKLYAEGLLDRNFADKGFGTIYEEFQSGKTGIITYRPDTFLSDELLLRASHPKARLVQLPPPIGPKGDRGNPTNPQGVSKSVINGHIAPAKQARIMEILDWWTSPEGAFVMSNGFEGVHYVRGEDGAAVKTALADSDVPWLLSSWLLSGGDAEPAKVYTEPEVVDFYKRYYKKNAAFAYTNDAGGLEVLSLAYRWYYRKLEEDYRKIQIQVIRGEKPLNAIDYAEKAWREGGGDRILREVNEIYRQNVSASSWNTAK</sequence>
<dbReference type="Pfam" id="PF13416">
    <property type="entry name" value="SBP_bac_8"/>
    <property type="match status" value="1"/>
</dbReference>
<evidence type="ECO:0000313" key="8">
    <source>
        <dbReference type="Proteomes" id="UP001595755"/>
    </source>
</evidence>
<evidence type="ECO:0000256" key="1">
    <source>
        <dbReference type="ARBA" id="ARBA00022475"/>
    </source>
</evidence>
<dbReference type="SUPFAM" id="SSF53850">
    <property type="entry name" value="Periplasmic binding protein-like II"/>
    <property type="match status" value="1"/>
</dbReference>
<evidence type="ECO:0000256" key="2">
    <source>
        <dbReference type="ARBA" id="ARBA00022729"/>
    </source>
</evidence>
<evidence type="ECO:0000256" key="6">
    <source>
        <dbReference type="SAM" id="MobiDB-lite"/>
    </source>
</evidence>
<keyword evidence="8" id="KW-1185">Reference proteome</keyword>
<evidence type="ECO:0000256" key="3">
    <source>
        <dbReference type="ARBA" id="ARBA00023136"/>
    </source>
</evidence>
<feature type="region of interest" description="Disordered" evidence="6">
    <location>
        <begin position="324"/>
        <end position="347"/>
    </location>
</feature>
<evidence type="ECO:0000313" key="7">
    <source>
        <dbReference type="EMBL" id="MFC4306154.1"/>
    </source>
</evidence>
<dbReference type="Proteomes" id="UP001595755">
    <property type="component" value="Unassembled WGS sequence"/>
</dbReference>
<feature type="compositionally biased region" description="Polar residues" evidence="6">
    <location>
        <begin position="338"/>
        <end position="347"/>
    </location>
</feature>
<accession>A0ABV8SF07</accession>
<evidence type="ECO:0000256" key="5">
    <source>
        <dbReference type="ARBA" id="ARBA00023288"/>
    </source>
</evidence>
<keyword evidence="2" id="KW-0732">Signal</keyword>
<keyword evidence="5" id="KW-0449">Lipoprotein</keyword>
<gene>
    <name evidence="7" type="ORF">ACFO1S_22235</name>
</gene>
<dbReference type="PANTHER" id="PTHR43649">
    <property type="entry name" value="ARABINOSE-BINDING PROTEIN-RELATED"/>
    <property type="match status" value="1"/>
</dbReference>
<dbReference type="Gene3D" id="3.40.190.10">
    <property type="entry name" value="Periplasmic binding protein-like II"/>
    <property type="match status" value="2"/>
</dbReference>